<accession>A0ACC8XDD2</accession>
<reference evidence="1" key="1">
    <citation type="submission" date="2016-08" db="EMBL/GenBank/DDBJ databases">
        <authorList>
            <person name="Ngugi D.K."/>
            <person name="Miyake S."/>
            <person name="Stingl U."/>
        </authorList>
    </citation>
    <scope>NUCLEOTIDE SEQUENCE</scope>
    <source>
        <strain evidence="1">SCG-B11WGA-EpuloA1</strain>
    </source>
</reference>
<protein>
    <submittedName>
        <fullName evidence="1">Uncharacterized protein</fullName>
    </submittedName>
</protein>
<proteinExistence type="predicted"/>
<dbReference type="Proteomes" id="UP000188605">
    <property type="component" value="Unassembled WGS sequence"/>
</dbReference>
<comment type="caution">
    <text evidence="1">The sequence shown here is derived from an EMBL/GenBank/DDBJ whole genome shotgun (WGS) entry which is preliminary data.</text>
</comment>
<keyword evidence="2" id="KW-1185">Reference proteome</keyword>
<sequence>MDNFLLMLELIGTISFALSGGMIAIHKKTDFFGVLLLAAVTAVGGGIIRDLIVGKTPPTAFINQIYVLIALATAFILFLCARSNQEKYRQYEIQISTINNIFDAIGLGIFTVVGVQVGQQAEQGENLFFCLFLGVVTAIGGGMIRDLMLKEIPFVLEKQVYAVACLFGGACYWYLTELSSIESDVISIISISIVFAIRMLATKYKWNLPKAIE</sequence>
<organism evidence="1 2">
    <name type="scientific">Candidatus Epulonipiscium fishelsonii</name>
    <dbReference type="NCBI Taxonomy" id="77094"/>
    <lineage>
        <taxon>Bacteria</taxon>
        <taxon>Bacillati</taxon>
        <taxon>Bacillota</taxon>
        <taxon>Clostridia</taxon>
        <taxon>Lachnospirales</taxon>
        <taxon>Lachnospiraceae</taxon>
        <taxon>Candidatus Epulonipiscium</taxon>
    </lineage>
</organism>
<gene>
    <name evidence="1" type="ORF">AN396_05195</name>
</gene>
<evidence type="ECO:0000313" key="1">
    <source>
        <dbReference type="EMBL" id="ONI40816.1"/>
    </source>
</evidence>
<name>A0ACC8XDD2_9FIRM</name>
<dbReference type="EMBL" id="LJDB01000045">
    <property type="protein sequence ID" value="ONI40816.1"/>
    <property type="molecule type" value="Genomic_DNA"/>
</dbReference>
<evidence type="ECO:0000313" key="2">
    <source>
        <dbReference type="Proteomes" id="UP000188605"/>
    </source>
</evidence>